<feature type="compositionally biased region" description="Polar residues" evidence="1">
    <location>
        <begin position="862"/>
        <end position="875"/>
    </location>
</feature>
<proteinExistence type="predicted"/>
<dbReference type="AlphaFoldDB" id="A0A2T9ZHQ9"/>
<comment type="caution">
    <text evidence="2">The sequence shown here is derived from an EMBL/GenBank/DDBJ whole genome shotgun (WGS) entry which is preliminary data.</text>
</comment>
<feature type="region of interest" description="Disordered" evidence="1">
    <location>
        <begin position="155"/>
        <end position="186"/>
    </location>
</feature>
<dbReference type="InterPro" id="IPR014848">
    <property type="entry name" value="Rgp1"/>
</dbReference>
<dbReference type="OrthoDB" id="1918at2759"/>
<evidence type="ECO:0000313" key="2">
    <source>
        <dbReference type="EMBL" id="PVV04143.1"/>
    </source>
</evidence>
<evidence type="ECO:0000256" key="1">
    <source>
        <dbReference type="SAM" id="MobiDB-lite"/>
    </source>
</evidence>
<protein>
    <submittedName>
        <fullName evidence="2">Uncharacterized protein</fullName>
    </submittedName>
</protein>
<accession>A0A2T9ZHQ9</accession>
<sequence>MSLYVTARLKQGGVFVAGEEIECLLIFSNRPKPKNQHESGNLPRSADEDLDFVVNSSESSIASPVTSRTRSRGFTNSGSPNSPLKNQFSSLQNPNFGGANRGRNSISLSTSNSINPKKEYRSLGLVQIFGKAYLKSKHIKENLFESIKLEEQAASRFHTQDEHGSERFNEKNNKNYSSETKGSSSSTNSFWFWKIGRTSESSATSNTPSRGIGGGFSGKLSTTVDRNLLGNSDSIAALSIFETQTEIIFSELSLSENETKSFLIKSKLDKSLPPSFDGTTITIQYELVVFIKRQMLDTYSYILRVPFYIISPNFVEDENSKKSSLTSFDNKGVTSYDLSRVPKVKDSYINPINIALDLTSHHLYLNDCQSKLDFVQKFIQYNGETTNKTINDFNNDFQNALAKSQQIKNIFKSCKPLIPPSGQQLEVSLESEKMQTTGTSSFNMKENPKLQLIQKVISSTRRPSRNSYSLNVDGTTVAVVNMHKENYQLGDFVTGEVVLGVPLDGRNTTVHCYKLSIWLESYEDIDPQYLKTSPEHIQEISCLVHSELHTVCRGYSVVGFSLSSVANEKGISTRENISQHLPEIIVKKDAFKKGMSLIKGKRSHSGFFNRFISLRWRLRIQVQVVEQNTIKYRDSNGDINDISVPHDRRTYEKDPKNDHGTSEFLSSLFSEMIAIHPENHYDLSEYSLGETSGNSVKVDKAVYQRELEVIKNTPELVFTSAAGYSVNTESSQRNLTANQSNSPQTIKKKELIDGKVSPKITGDYSNSNCLNHSYSSGKVINDSTEEMENDQGIDILIESTVKEDIQDTNTSAENEIVQSTKISNLHTKKFDLEKSNDKVREVLKVSNSLDTNKKSNKEPRNNLRNTPETLKSPALNSLKTLLSQASSSEKHDSNLVNDSKRSKEGMVLTFESRYDNLESKTLECQIPIYVLPSVGSLLGIAGRRQLLSEADNNIDKNGNRANVFLESLGSKPDSDTRNVSIQAGPSDDDSFLEKFL</sequence>
<organism evidence="2 3">
    <name type="scientific">Smittium megazygosporum</name>
    <dbReference type="NCBI Taxonomy" id="133381"/>
    <lineage>
        <taxon>Eukaryota</taxon>
        <taxon>Fungi</taxon>
        <taxon>Fungi incertae sedis</taxon>
        <taxon>Zoopagomycota</taxon>
        <taxon>Kickxellomycotina</taxon>
        <taxon>Harpellomycetes</taxon>
        <taxon>Harpellales</taxon>
        <taxon>Legeriomycetaceae</taxon>
        <taxon>Smittium</taxon>
    </lineage>
</organism>
<dbReference type="STRING" id="133381.A0A2T9ZHQ9"/>
<feature type="compositionally biased region" description="Low complexity" evidence="1">
    <location>
        <begin position="174"/>
        <end position="186"/>
    </location>
</feature>
<feature type="compositionally biased region" description="Polar residues" evidence="1">
    <location>
        <begin position="61"/>
        <end position="95"/>
    </location>
</feature>
<dbReference type="PANTHER" id="PTHR12507">
    <property type="entry name" value="REDUCED GROWTH PHENOTYPE 1 RGP1, YEAST -RELATED"/>
    <property type="match status" value="1"/>
</dbReference>
<reference evidence="2 3" key="1">
    <citation type="journal article" date="2018" name="MBio">
        <title>Comparative Genomics Reveals the Core Gene Toolbox for the Fungus-Insect Symbiosis.</title>
        <authorList>
            <person name="Wang Y."/>
            <person name="Stata M."/>
            <person name="Wang W."/>
            <person name="Stajich J.E."/>
            <person name="White M.M."/>
            <person name="Moncalvo J.M."/>
        </authorList>
    </citation>
    <scope>NUCLEOTIDE SEQUENCE [LARGE SCALE GENOMIC DNA]</scope>
    <source>
        <strain evidence="2 3">SC-DP-2</strain>
    </source>
</reference>
<keyword evidence="3" id="KW-1185">Reference proteome</keyword>
<dbReference type="Pfam" id="PF08737">
    <property type="entry name" value="Rgp1"/>
    <property type="match status" value="1"/>
</dbReference>
<evidence type="ECO:0000313" key="3">
    <source>
        <dbReference type="Proteomes" id="UP000245609"/>
    </source>
</evidence>
<gene>
    <name evidence="2" type="ORF">BB560_001360</name>
</gene>
<feature type="compositionally biased region" description="Low complexity" evidence="1">
    <location>
        <begin position="104"/>
        <end position="113"/>
    </location>
</feature>
<feature type="compositionally biased region" description="Basic and acidic residues" evidence="1">
    <location>
        <begin position="155"/>
        <end position="173"/>
    </location>
</feature>
<feature type="region of interest" description="Disordered" evidence="1">
    <location>
        <begin position="844"/>
        <end position="875"/>
    </location>
</feature>
<dbReference type="Proteomes" id="UP000245609">
    <property type="component" value="Unassembled WGS sequence"/>
</dbReference>
<feature type="region of interest" description="Disordered" evidence="1">
    <location>
        <begin position="61"/>
        <end position="113"/>
    </location>
</feature>
<feature type="region of interest" description="Disordered" evidence="1">
    <location>
        <begin position="968"/>
        <end position="989"/>
    </location>
</feature>
<name>A0A2T9ZHQ9_9FUNG</name>
<dbReference type="EMBL" id="MBFS01000156">
    <property type="protein sequence ID" value="PVV04143.1"/>
    <property type="molecule type" value="Genomic_DNA"/>
</dbReference>
<feature type="compositionally biased region" description="Basic and acidic residues" evidence="1">
    <location>
        <begin position="851"/>
        <end position="861"/>
    </location>
</feature>